<organism evidence="3">
    <name type="scientific">Aphanomyces astaci</name>
    <name type="common">Crayfish plague agent</name>
    <dbReference type="NCBI Taxonomy" id="112090"/>
    <lineage>
        <taxon>Eukaryota</taxon>
        <taxon>Sar</taxon>
        <taxon>Stramenopiles</taxon>
        <taxon>Oomycota</taxon>
        <taxon>Saprolegniomycetes</taxon>
        <taxon>Saprolegniales</taxon>
        <taxon>Verrucalvaceae</taxon>
        <taxon>Aphanomyces</taxon>
    </lineage>
</organism>
<dbReference type="Gene3D" id="2.30.30.140">
    <property type="match status" value="1"/>
</dbReference>
<dbReference type="InterPro" id="IPR000313">
    <property type="entry name" value="PWWP_dom"/>
</dbReference>
<name>W4H4E0_APHAT</name>
<gene>
    <name evidence="3" type="ORF">H257_01924</name>
</gene>
<dbReference type="CDD" id="cd05162">
    <property type="entry name" value="PWWP"/>
    <property type="match status" value="1"/>
</dbReference>
<evidence type="ECO:0000256" key="1">
    <source>
        <dbReference type="SAM" id="MobiDB-lite"/>
    </source>
</evidence>
<evidence type="ECO:0000259" key="2">
    <source>
        <dbReference type="PROSITE" id="PS50812"/>
    </source>
</evidence>
<proteinExistence type="predicted"/>
<evidence type="ECO:0000313" key="3">
    <source>
        <dbReference type="EMBL" id="ETV86880.1"/>
    </source>
</evidence>
<feature type="compositionally biased region" description="Polar residues" evidence="1">
    <location>
        <begin position="417"/>
        <end position="437"/>
    </location>
</feature>
<feature type="region of interest" description="Disordered" evidence="1">
    <location>
        <begin position="412"/>
        <end position="450"/>
    </location>
</feature>
<dbReference type="AlphaFoldDB" id="W4H4E0"/>
<feature type="domain" description="PWWP" evidence="2">
    <location>
        <begin position="3"/>
        <end position="64"/>
    </location>
</feature>
<dbReference type="Pfam" id="PF00855">
    <property type="entry name" value="PWWP"/>
    <property type="match status" value="1"/>
</dbReference>
<dbReference type="SUPFAM" id="SSF63748">
    <property type="entry name" value="Tudor/PWWP/MBT"/>
    <property type="match status" value="1"/>
</dbReference>
<dbReference type="VEuPathDB" id="FungiDB:H257_01924"/>
<accession>W4H4E0</accession>
<sequence>MRTGCVSWVSPDRFPWWPAYVCDPSKVDPAMHNLKSTRARKNIVTQALDNHSLSIVYYFGTHDFGLLKSANLREWGGPDHAKMLGMHPSSAKTELWVVTKFSLAKHEAEMYLAQCALGKDVLPYLNVEHEEDEPELTVQGNEVIPSNPPDPSTAYGSVGWAITDGFPFLPVRVLDPTLVQTDPSSQDEIESVQRATEAPHIFHLVFVFGRCKLYCVETIHPWGGPRHADFARGFPTNLRNPQHLLMLPTALKDAQRYLENTTPSSPSPQRPAPTAQARLTSPSPRPSPAQDPGQKESVTGAMGWAEQPRGYWVPVFLCDPMQLDHQTIAFSGAGDHLTFEDLEGAQTFPNVFRIAYRFDQEQFWKLPQGGKVTPWTGKLHKAHVQACKRTNPSAFKKAQKFVLDARGHPNETCVPYKTNTKRTSASRTKRQPPSSSGRARREKLSRSSSAIDDNALLGRIDISIDNMEGLDDE</sequence>
<protein>
    <recommendedName>
        <fullName evidence="2">PWWP domain-containing protein</fullName>
    </recommendedName>
</protein>
<dbReference type="STRING" id="112090.W4H4E0"/>
<feature type="region of interest" description="Disordered" evidence="1">
    <location>
        <begin position="259"/>
        <end position="298"/>
    </location>
</feature>
<dbReference type="EMBL" id="KI913116">
    <property type="protein sequence ID" value="ETV86880.1"/>
    <property type="molecule type" value="Genomic_DNA"/>
</dbReference>
<dbReference type="RefSeq" id="XP_009823679.1">
    <property type="nucleotide sequence ID" value="XM_009825377.1"/>
</dbReference>
<reference evidence="3" key="1">
    <citation type="submission" date="2013-12" db="EMBL/GenBank/DDBJ databases">
        <title>The Genome Sequence of Aphanomyces astaci APO3.</title>
        <authorList>
            <consortium name="The Broad Institute Genomics Platform"/>
            <person name="Russ C."/>
            <person name="Tyler B."/>
            <person name="van West P."/>
            <person name="Dieguez-Uribeondo J."/>
            <person name="Young S.K."/>
            <person name="Zeng Q."/>
            <person name="Gargeya S."/>
            <person name="Fitzgerald M."/>
            <person name="Abouelleil A."/>
            <person name="Alvarado L."/>
            <person name="Chapman S.B."/>
            <person name="Gainer-Dewar J."/>
            <person name="Goldberg J."/>
            <person name="Griggs A."/>
            <person name="Gujja S."/>
            <person name="Hansen M."/>
            <person name="Howarth C."/>
            <person name="Imamovic A."/>
            <person name="Ireland A."/>
            <person name="Larimer J."/>
            <person name="McCowan C."/>
            <person name="Murphy C."/>
            <person name="Pearson M."/>
            <person name="Poon T.W."/>
            <person name="Priest M."/>
            <person name="Roberts A."/>
            <person name="Saif S."/>
            <person name="Shea T."/>
            <person name="Sykes S."/>
            <person name="Wortman J."/>
            <person name="Nusbaum C."/>
            <person name="Birren B."/>
        </authorList>
    </citation>
    <scope>NUCLEOTIDE SEQUENCE [LARGE SCALE GENOMIC DNA]</scope>
    <source>
        <strain evidence="3">APO3</strain>
    </source>
</reference>
<dbReference type="PROSITE" id="PS50812">
    <property type="entry name" value="PWWP"/>
    <property type="match status" value="1"/>
</dbReference>
<dbReference type="GeneID" id="20803920"/>